<evidence type="ECO:0000313" key="2">
    <source>
        <dbReference type="Proteomes" id="UP001598130"/>
    </source>
</evidence>
<dbReference type="Proteomes" id="UP001598130">
    <property type="component" value="Unassembled WGS sequence"/>
</dbReference>
<keyword evidence="2" id="KW-1185">Reference proteome</keyword>
<reference evidence="1 2" key="1">
    <citation type="submission" date="2022-09" db="EMBL/GenBank/DDBJ databases">
        <title>New species of Phenylobacterium.</title>
        <authorList>
            <person name="Mieszkin S."/>
        </authorList>
    </citation>
    <scope>NUCLEOTIDE SEQUENCE [LARGE SCALE GENOMIC DNA]</scope>
    <source>
        <strain evidence="1 2">HK31-G</strain>
    </source>
</reference>
<name>A0ABW6CUA0_9CAUL</name>
<dbReference type="InterPro" id="IPR052922">
    <property type="entry name" value="Cytidylate_Kinase-2"/>
</dbReference>
<dbReference type="EMBL" id="JAOTJD010000010">
    <property type="protein sequence ID" value="MFD3263787.1"/>
    <property type="molecule type" value="Genomic_DNA"/>
</dbReference>
<accession>A0ABW6CUA0</accession>
<dbReference type="Gene3D" id="3.40.50.300">
    <property type="entry name" value="P-loop containing nucleotide triphosphate hydrolases"/>
    <property type="match status" value="1"/>
</dbReference>
<dbReference type="Pfam" id="PF13671">
    <property type="entry name" value="AAA_33"/>
    <property type="match status" value="1"/>
</dbReference>
<dbReference type="PANTHER" id="PTHR37816">
    <property type="entry name" value="YALI0E33011P"/>
    <property type="match status" value="1"/>
</dbReference>
<dbReference type="RefSeq" id="WP_377368959.1">
    <property type="nucleotide sequence ID" value="NZ_JAOTJD010000010.1"/>
</dbReference>
<gene>
    <name evidence="1" type="ORF">OCL97_07405</name>
</gene>
<dbReference type="PANTHER" id="PTHR37816:SF1">
    <property type="entry name" value="TOXIN"/>
    <property type="match status" value="1"/>
</dbReference>
<evidence type="ECO:0000313" key="1">
    <source>
        <dbReference type="EMBL" id="MFD3263787.1"/>
    </source>
</evidence>
<dbReference type="SUPFAM" id="SSF52540">
    <property type="entry name" value="P-loop containing nucleoside triphosphate hydrolases"/>
    <property type="match status" value="1"/>
</dbReference>
<sequence>MTRILLLGCAGSGKTTLARRLSERTGAPVIDLDAIWRGRAQETADFRATLQVLHAQDAWISDGNFAAVTFDLRMPRADLVVWLNRPRITCAWRAITRTFQAGEMHRPGDLATVLRFIWNFERQNRPRIEALQVQHGPDVPVVRLRTDSEIAAFVERL</sequence>
<protein>
    <submittedName>
        <fullName evidence="1">AAA family ATPase</fullName>
    </submittedName>
</protein>
<comment type="caution">
    <text evidence="1">The sequence shown here is derived from an EMBL/GenBank/DDBJ whole genome shotgun (WGS) entry which is preliminary data.</text>
</comment>
<organism evidence="1 2">
    <name type="scientific">Phenylobacterium ferrooxidans</name>
    <dbReference type="NCBI Taxonomy" id="2982689"/>
    <lineage>
        <taxon>Bacteria</taxon>
        <taxon>Pseudomonadati</taxon>
        <taxon>Pseudomonadota</taxon>
        <taxon>Alphaproteobacteria</taxon>
        <taxon>Caulobacterales</taxon>
        <taxon>Caulobacteraceae</taxon>
        <taxon>Phenylobacterium</taxon>
    </lineage>
</organism>
<proteinExistence type="predicted"/>
<dbReference type="InterPro" id="IPR027417">
    <property type="entry name" value="P-loop_NTPase"/>
</dbReference>